<evidence type="ECO:0000256" key="2">
    <source>
        <dbReference type="ARBA" id="ARBA00010617"/>
    </source>
</evidence>
<dbReference type="GO" id="GO:0016705">
    <property type="term" value="F:oxidoreductase activity, acting on paired donors, with incorporation or reduction of molecular oxygen"/>
    <property type="evidence" value="ECO:0007669"/>
    <property type="project" value="InterPro"/>
</dbReference>
<evidence type="ECO:0000313" key="9">
    <source>
        <dbReference type="Proteomes" id="UP000826271"/>
    </source>
</evidence>
<name>A0AAV6Y0G5_9LAMI</name>
<keyword evidence="9" id="KW-1185">Reference proteome</keyword>
<keyword evidence="6" id="KW-0408">Iron</keyword>
<evidence type="ECO:0000256" key="1">
    <source>
        <dbReference type="ARBA" id="ARBA00001971"/>
    </source>
</evidence>
<keyword evidence="3" id="KW-0349">Heme</keyword>
<keyword evidence="5" id="KW-0560">Oxidoreductase</keyword>
<comment type="caution">
    <text evidence="8">The sequence shown here is derived from an EMBL/GenBank/DDBJ whole genome shotgun (WGS) entry which is preliminary data.</text>
</comment>
<evidence type="ECO:0000256" key="3">
    <source>
        <dbReference type="ARBA" id="ARBA00022617"/>
    </source>
</evidence>
<dbReference type="PANTHER" id="PTHR47955">
    <property type="entry name" value="CYTOCHROME P450 FAMILY 71 PROTEIN"/>
    <property type="match status" value="1"/>
</dbReference>
<dbReference type="Gene3D" id="1.10.630.10">
    <property type="entry name" value="Cytochrome P450"/>
    <property type="match status" value="1"/>
</dbReference>
<reference evidence="8" key="1">
    <citation type="submission" date="2019-10" db="EMBL/GenBank/DDBJ databases">
        <authorList>
            <person name="Zhang R."/>
            <person name="Pan Y."/>
            <person name="Wang J."/>
            <person name="Ma R."/>
            <person name="Yu S."/>
        </authorList>
    </citation>
    <scope>NUCLEOTIDE SEQUENCE</scope>
    <source>
        <strain evidence="8">LA-IB0</strain>
        <tissue evidence="8">Leaf</tissue>
    </source>
</reference>
<sequence>MAREALKTHDLALATRPEIYAAKHLFYNCTNIAFAPYGAHWRNVRKICILELLSAKRVLSYGFVRVEESARLVQRLSGSYPRPVNLSKLLNLYANGVLCRVVFGKDFSGGGEYEQLGFQEMLDEYQELLGGFSLGDFFPSMEFIHFLTGNKGRLERAFRRFDQFFDDVIKDRLNCGSRRDEKDFVDILLEVQKDEDGDMPLTMDNVKAILLVSHIFLKHIKIVKWIDH</sequence>
<dbReference type="SUPFAM" id="SSF48264">
    <property type="entry name" value="Cytochrome P450"/>
    <property type="match status" value="1"/>
</dbReference>
<dbReference type="GO" id="GO:0020037">
    <property type="term" value="F:heme binding"/>
    <property type="evidence" value="ECO:0007669"/>
    <property type="project" value="InterPro"/>
</dbReference>
<dbReference type="Pfam" id="PF00067">
    <property type="entry name" value="p450"/>
    <property type="match status" value="1"/>
</dbReference>
<accession>A0AAV6Y0G5</accession>
<evidence type="ECO:0000256" key="4">
    <source>
        <dbReference type="ARBA" id="ARBA00022723"/>
    </source>
</evidence>
<comment type="cofactor">
    <cofactor evidence="1">
        <name>heme</name>
        <dbReference type="ChEBI" id="CHEBI:30413"/>
    </cofactor>
</comment>
<evidence type="ECO:0008006" key="10">
    <source>
        <dbReference type="Google" id="ProtNLM"/>
    </source>
</evidence>
<keyword evidence="4" id="KW-0479">Metal-binding</keyword>
<dbReference type="InterPro" id="IPR001128">
    <property type="entry name" value="Cyt_P450"/>
</dbReference>
<dbReference type="Proteomes" id="UP000826271">
    <property type="component" value="Unassembled WGS sequence"/>
</dbReference>
<proteinExistence type="inferred from homology"/>
<comment type="similarity">
    <text evidence="2">Belongs to the cytochrome P450 family.</text>
</comment>
<gene>
    <name evidence="8" type="ORF">BUALT_Bualt02G0135000</name>
</gene>
<evidence type="ECO:0000256" key="6">
    <source>
        <dbReference type="ARBA" id="ARBA00023004"/>
    </source>
</evidence>
<dbReference type="AlphaFoldDB" id="A0AAV6Y0G5"/>
<dbReference type="GO" id="GO:0004497">
    <property type="term" value="F:monooxygenase activity"/>
    <property type="evidence" value="ECO:0007669"/>
    <property type="project" value="UniProtKB-KW"/>
</dbReference>
<evidence type="ECO:0000256" key="5">
    <source>
        <dbReference type="ARBA" id="ARBA00023002"/>
    </source>
</evidence>
<dbReference type="GO" id="GO:0005506">
    <property type="term" value="F:iron ion binding"/>
    <property type="evidence" value="ECO:0007669"/>
    <property type="project" value="InterPro"/>
</dbReference>
<keyword evidence="7" id="KW-0503">Monooxygenase</keyword>
<protein>
    <recommendedName>
        <fullName evidence="10">Cytochrome P450</fullName>
    </recommendedName>
</protein>
<dbReference type="InterPro" id="IPR036396">
    <property type="entry name" value="Cyt_P450_sf"/>
</dbReference>
<organism evidence="8 9">
    <name type="scientific">Buddleja alternifolia</name>
    <dbReference type="NCBI Taxonomy" id="168488"/>
    <lineage>
        <taxon>Eukaryota</taxon>
        <taxon>Viridiplantae</taxon>
        <taxon>Streptophyta</taxon>
        <taxon>Embryophyta</taxon>
        <taxon>Tracheophyta</taxon>
        <taxon>Spermatophyta</taxon>
        <taxon>Magnoliopsida</taxon>
        <taxon>eudicotyledons</taxon>
        <taxon>Gunneridae</taxon>
        <taxon>Pentapetalae</taxon>
        <taxon>asterids</taxon>
        <taxon>lamiids</taxon>
        <taxon>Lamiales</taxon>
        <taxon>Scrophulariaceae</taxon>
        <taxon>Buddlejeae</taxon>
        <taxon>Buddleja</taxon>
    </lineage>
</organism>
<evidence type="ECO:0000256" key="7">
    <source>
        <dbReference type="ARBA" id="ARBA00023033"/>
    </source>
</evidence>
<dbReference type="EMBL" id="WHWC01000002">
    <property type="protein sequence ID" value="KAG8388529.1"/>
    <property type="molecule type" value="Genomic_DNA"/>
</dbReference>
<dbReference type="PANTHER" id="PTHR47955:SF19">
    <property type="entry name" value="CYTOCHROME P450 71A9-LIKE ISOFORM X1"/>
    <property type="match status" value="1"/>
</dbReference>
<evidence type="ECO:0000313" key="8">
    <source>
        <dbReference type="EMBL" id="KAG8388529.1"/>
    </source>
</evidence>